<dbReference type="Proteomes" id="UP000265020">
    <property type="component" value="Unassembled WGS sequence"/>
</dbReference>
<dbReference type="SMART" id="SM00407">
    <property type="entry name" value="IGc1"/>
    <property type="match status" value="1"/>
</dbReference>
<keyword evidence="3" id="KW-0472">Membrane</keyword>
<evidence type="ECO:0000256" key="3">
    <source>
        <dbReference type="ARBA" id="ARBA00022989"/>
    </source>
</evidence>
<evidence type="ECO:0000313" key="7">
    <source>
        <dbReference type="Ensembl" id="ENSCVAP00000006510.1"/>
    </source>
</evidence>
<dbReference type="Pfam" id="PF00969">
    <property type="entry name" value="MHC_II_beta"/>
    <property type="match status" value="1"/>
</dbReference>
<dbReference type="Gene3D" id="2.60.40.10">
    <property type="entry name" value="Immunoglobulins"/>
    <property type="match status" value="1"/>
</dbReference>
<dbReference type="Gene3D" id="3.10.320.10">
    <property type="entry name" value="Class II Histocompatibility Antigen, M Beta Chain, Chain B, domain 1"/>
    <property type="match status" value="1"/>
</dbReference>
<name>A0A3Q2FMT4_CYPVA</name>
<feature type="domain" description="Ig-like" evidence="6">
    <location>
        <begin position="136"/>
        <end position="210"/>
    </location>
</feature>
<dbReference type="InterPro" id="IPR036179">
    <property type="entry name" value="Ig-like_dom_sf"/>
</dbReference>
<dbReference type="InterPro" id="IPR003597">
    <property type="entry name" value="Ig_C1-set"/>
</dbReference>
<dbReference type="SMART" id="SM00921">
    <property type="entry name" value="MHC_II_beta"/>
    <property type="match status" value="1"/>
</dbReference>
<dbReference type="InterPro" id="IPR014745">
    <property type="entry name" value="MHC_II_a/b_N"/>
</dbReference>
<dbReference type="InterPro" id="IPR011162">
    <property type="entry name" value="MHC_I/II-like_Ag-recog"/>
</dbReference>
<reference evidence="7" key="1">
    <citation type="submission" date="2025-08" db="UniProtKB">
        <authorList>
            <consortium name="Ensembl"/>
        </authorList>
    </citation>
    <scope>IDENTIFICATION</scope>
</reference>
<dbReference type="Ensembl" id="ENSCVAT00000004876.1">
    <property type="protein sequence ID" value="ENSCVAP00000006510.1"/>
    <property type="gene ID" value="ENSCVAG00000008094.1"/>
</dbReference>
<accession>A0A3Q2FMT4</accession>
<protein>
    <recommendedName>
        <fullName evidence="6">Ig-like domain-containing protein</fullName>
    </recommendedName>
</protein>
<dbReference type="STRING" id="28743.ENSCVAP00000006510"/>
<keyword evidence="8" id="KW-1185">Reference proteome</keyword>
<dbReference type="AlphaFoldDB" id="A0A3Q2FMT4"/>
<dbReference type="Pfam" id="PF07654">
    <property type="entry name" value="C1-set"/>
    <property type="match status" value="1"/>
</dbReference>
<dbReference type="PROSITE" id="PS50835">
    <property type="entry name" value="IG_LIKE"/>
    <property type="match status" value="1"/>
</dbReference>
<dbReference type="GO" id="GO:0042613">
    <property type="term" value="C:MHC class II protein complex"/>
    <property type="evidence" value="ECO:0007669"/>
    <property type="project" value="InterPro"/>
</dbReference>
<keyword evidence="2" id="KW-0812">Transmembrane</keyword>
<sequence>MCQLLLNEIHILRSLYLKSPIPPNQTLPLRLISVPLVVAVIPLRMSEVLFWLCFSDGFELYGVDRCGFTSPELKDIEFSRSFFYNKLELFRFTSSLGKFVGYTELGIKQADYFNSQTAYIQAMKAQKETYCLPTEPYVTIYSESPSGGQNAMLTCAAYSFYPKTIKVSWLRDGQEITSGVTSTEELPDGDWYYQIHSNLEYQPRDVLVQF</sequence>
<evidence type="ECO:0000256" key="1">
    <source>
        <dbReference type="ARBA" id="ARBA00004479"/>
    </source>
</evidence>
<dbReference type="InterPro" id="IPR050160">
    <property type="entry name" value="MHC/Immunoglobulin"/>
</dbReference>
<keyword evidence="3" id="KW-1133">Transmembrane helix</keyword>
<dbReference type="SUPFAM" id="SSF48726">
    <property type="entry name" value="Immunoglobulin"/>
    <property type="match status" value="1"/>
</dbReference>
<evidence type="ECO:0000256" key="4">
    <source>
        <dbReference type="ARBA" id="ARBA00023157"/>
    </source>
</evidence>
<dbReference type="InterPro" id="IPR013783">
    <property type="entry name" value="Ig-like_fold"/>
</dbReference>
<dbReference type="PANTHER" id="PTHR19944:SF99">
    <property type="entry name" value="HLA CLASS II HISTOCOMPATIBILITY ANTIGEN, DRB1 BETA CHAIN"/>
    <property type="match status" value="1"/>
</dbReference>
<dbReference type="InterPro" id="IPR007110">
    <property type="entry name" value="Ig-like_dom"/>
</dbReference>
<proteinExistence type="predicted"/>
<keyword evidence="4" id="KW-1015">Disulfide bond</keyword>
<keyword evidence="5" id="KW-0325">Glycoprotein</keyword>
<evidence type="ECO:0000259" key="6">
    <source>
        <dbReference type="PROSITE" id="PS50835"/>
    </source>
</evidence>
<comment type="subcellular location">
    <subcellularLocation>
        <location evidence="1">Membrane</location>
        <topology evidence="1">Single-pass type I membrane protein</topology>
    </subcellularLocation>
</comment>
<evidence type="ECO:0000256" key="5">
    <source>
        <dbReference type="ARBA" id="ARBA00023180"/>
    </source>
</evidence>
<dbReference type="GeneTree" id="ENSGT00950000183127"/>
<reference evidence="7" key="2">
    <citation type="submission" date="2025-09" db="UniProtKB">
        <authorList>
            <consortium name="Ensembl"/>
        </authorList>
    </citation>
    <scope>IDENTIFICATION</scope>
</reference>
<dbReference type="GO" id="GO:0019882">
    <property type="term" value="P:antigen processing and presentation"/>
    <property type="evidence" value="ECO:0007669"/>
    <property type="project" value="InterPro"/>
</dbReference>
<dbReference type="GO" id="GO:0006955">
    <property type="term" value="P:immune response"/>
    <property type="evidence" value="ECO:0007669"/>
    <property type="project" value="InterPro"/>
</dbReference>
<organism evidence="7 8">
    <name type="scientific">Cyprinodon variegatus</name>
    <name type="common">Sheepshead minnow</name>
    <dbReference type="NCBI Taxonomy" id="28743"/>
    <lineage>
        <taxon>Eukaryota</taxon>
        <taxon>Metazoa</taxon>
        <taxon>Chordata</taxon>
        <taxon>Craniata</taxon>
        <taxon>Vertebrata</taxon>
        <taxon>Euteleostomi</taxon>
        <taxon>Actinopterygii</taxon>
        <taxon>Neopterygii</taxon>
        <taxon>Teleostei</taxon>
        <taxon>Neoteleostei</taxon>
        <taxon>Acanthomorphata</taxon>
        <taxon>Ovalentaria</taxon>
        <taxon>Atherinomorphae</taxon>
        <taxon>Cyprinodontiformes</taxon>
        <taxon>Cyprinodontidae</taxon>
        <taxon>Cyprinodon</taxon>
    </lineage>
</organism>
<evidence type="ECO:0000256" key="2">
    <source>
        <dbReference type="ARBA" id="ARBA00022692"/>
    </source>
</evidence>
<dbReference type="InterPro" id="IPR000353">
    <property type="entry name" value="MHC_II_b_N"/>
</dbReference>
<evidence type="ECO:0000313" key="8">
    <source>
        <dbReference type="Proteomes" id="UP000265020"/>
    </source>
</evidence>
<dbReference type="SUPFAM" id="SSF54452">
    <property type="entry name" value="MHC antigen-recognition domain"/>
    <property type="match status" value="1"/>
</dbReference>
<dbReference type="PANTHER" id="PTHR19944">
    <property type="entry name" value="MHC CLASS II-RELATED"/>
    <property type="match status" value="1"/>
</dbReference>